<dbReference type="GeneID" id="78456183"/>
<keyword evidence="3" id="KW-0472">Membrane</keyword>
<dbReference type="Gene3D" id="3.40.50.10610">
    <property type="entry name" value="ABC-type transport auxiliary lipoprotein component"/>
    <property type="match status" value="1"/>
</dbReference>
<dbReference type="AlphaFoldDB" id="A0AAX1TLQ0"/>
<proteinExistence type="predicted"/>
<gene>
    <name evidence="6" type="ORF">NCTC12112_01627</name>
</gene>
<evidence type="ECO:0000256" key="3">
    <source>
        <dbReference type="ARBA" id="ARBA00023136"/>
    </source>
</evidence>
<dbReference type="PANTHER" id="PTHR41164:SF1">
    <property type="entry name" value="CURLI PRODUCTION ASSEMBLY_TRANSPORT COMPONENT CSGG"/>
    <property type="match status" value="1"/>
</dbReference>
<dbReference type="PROSITE" id="PS51257">
    <property type="entry name" value="PROKAR_LIPOPROTEIN"/>
    <property type="match status" value="1"/>
</dbReference>
<dbReference type="GO" id="GO:0030288">
    <property type="term" value="C:outer membrane-bounded periplasmic space"/>
    <property type="evidence" value="ECO:0007669"/>
    <property type="project" value="InterPro"/>
</dbReference>
<evidence type="ECO:0000313" key="7">
    <source>
        <dbReference type="Proteomes" id="UP000249008"/>
    </source>
</evidence>
<evidence type="ECO:0000256" key="5">
    <source>
        <dbReference type="ARBA" id="ARBA00023288"/>
    </source>
</evidence>
<keyword evidence="4" id="KW-0564">Palmitate</keyword>
<keyword evidence="2" id="KW-0732">Signal</keyword>
<evidence type="ECO:0000256" key="1">
    <source>
        <dbReference type="ARBA" id="ARBA00022475"/>
    </source>
</evidence>
<accession>A0AAX1TLQ0</accession>
<dbReference type="RefSeq" id="WP_005982338.1">
    <property type="nucleotide sequence ID" value="NZ_BAABXY010000001.1"/>
</dbReference>
<dbReference type="InterPro" id="IPR005534">
    <property type="entry name" value="Curli_assmbl/transp-comp_CsgG"/>
</dbReference>
<dbReference type="PANTHER" id="PTHR41164">
    <property type="entry name" value="CURLI PRODUCTION ASSEMBLY/TRANSPORT COMPONENT CSGG"/>
    <property type="match status" value="1"/>
</dbReference>
<sequence length="306" mass="33600">MKSRNIAGMIFISLLLLSCGKTGVESNIKKDDKVVSLREYNTLKENTLPKRRVVIGKVKNYSRFGTQRTDITTKDILASEFSNSGRFNVLERSDLDSVIEELAFSNTLGEKSLLSRQKFLDTDFVVIGSVTKYALNTTGNKSLFSKSKEQKAEVVIELKVIDVTNGKVWIETGEGSSSVTFGTVLGAGTYGSYTSLEEEAFRAAVIQGVEKIVKKLDSMPWSASIVKKSGNTIIINSGANSNLKLGTEMEVYKIGAPIEYRGEILGYEEERVGNAVVTNYIGEEAASLRYDGKNFTVPGIVKIKNK</sequence>
<evidence type="ECO:0000256" key="4">
    <source>
        <dbReference type="ARBA" id="ARBA00023139"/>
    </source>
</evidence>
<reference evidence="6 7" key="1">
    <citation type="submission" date="2018-06" db="EMBL/GenBank/DDBJ databases">
        <authorList>
            <consortium name="Pathogen Informatics"/>
            <person name="Doyle S."/>
        </authorList>
    </citation>
    <scope>NUCLEOTIDE SEQUENCE [LARGE SCALE GENOMIC DNA]</scope>
    <source>
        <strain evidence="6 7">NCTC12112</strain>
    </source>
</reference>
<keyword evidence="5 6" id="KW-0449">Lipoprotein</keyword>
<keyword evidence="1" id="KW-1003">Cell membrane</keyword>
<dbReference type="KEGG" id="ful:C4N20_15250"/>
<evidence type="ECO:0000313" key="6">
    <source>
        <dbReference type="EMBL" id="SQJ02978.1"/>
    </source>
</evidence>
<evidence type="ECO:0000256" key="2">
    <source>
        <dbReference type="ARBA" id="ARBA00022729"/>
    </source>
</evidence>
<name>A0AAX1TLQ0_9FUSO</name>
<organism evidence="6 7">
    <name type="scientific">Fusobacterium ulcerans</name>
    <dbReference type="NCBI Taxonomy" id="861"/>
    <lineage>
        <taxon>Bacteria</taxon>
        <taxon>Fusobacteriati</taxon>
        <taxon>Fusobacteriota</taxon>
        <taxon>Fusobacteriia</taxon>
        <taxon>Fusobacteriales</taxon>
        <taxon>Fusobacteriaceae</taxon>
        <taxon>Fusobacterium</taxon>
    </lineage>
</organism>
<protein>
    <submittedName>
        <fullName evidence="6">Lipoprotein NMB1126/NMB1164</fullName>
    </submittedName>
</protein>
<dbReference type="Proteomes" id="UP000249008">
    <property type="component" value="Chromosome 1"/>
</dbReference>
<dbReference type="EMBL" id="LS483487">
    <property type="protein sequence ID" value="SQJ02978.1"/>
    <property type="molecule type" value="Genomic_DNA"/>
</dbReference>
<dbReference type="Pfam" id="PF03783">
    <property type="entry name" value="CsgG"/>
    <property type="match status" value="1"/>
</dbReference>